<protein>
    <submittedName>
        <fullName evidence="2">Uncharacterized protein</fullName>
    </submittedName>
</protein>
<gene>
    <name evidence="2" type="ORF">F0562_006973</name>
</gene>
<reference evidence="2 3" key="1">
    <citation type="submission" date="2019-09" db="EMBL/GenBank/DDBJ databases">
        <title>A chromosome-level genome assembly of the Chinese tupelo Nyssa sinensis.</title>
        <authorList>
            <person name="Yang X."/>
            <person name="Kang M."/>
            <person name="Yang Y."/>
            <person name="Xiong H."/>
            <person name="Wang M."/>
            <person name="Zhang Z."/>
            <person name="Wang Z."/>
            <person name="Wu H."/>
            <person name="Ma T."/>
            <person name="Liu J."/>
            <person name="Xi Z."/>
        </authorList>
    </citation>
    <scope>NUCLEOTIDE SEQUENCE [LARGE SCALE GENOMIC DNA]</scope>
    <source>
        <strain evidence="2">J267</strain>
        <tissue evidence="2">Leaf</tissue>
    </source>
</reference>
<feature type="compositionally biased region" description="Basic and acidic residues" evidence="1">
    <location>
        <begin position="82"/>
        <end position="94"/>
    </location>
</feature>
<sequence length="174" mass="19345">MGTTRVLSIQSSSELTRASASRGGKNMPPEVAKTCFQRWQSEASRASIASKDGRAKTSELITDAFHFYHSVPWIFGTRKRTKEGDRDRAVSCDEERQEETNQEEEAKQAYTSLDPSIEGLSMRTVAIHISLSAISTTDQSLDRSARTIAQADASMKSDAASWDMEFCKDSKRLL</sequence>
<name>A0A5J5A2Q9_9ASTE</name>
<dbReference type="Proteomes" id="UP000325577">
    <property type="component" value="Linkage Group LG3"/>
</dbReference>
<evidence type="ECO:0000313" key="3">
    <source>
        <dbReference type="Proteomes" id="UP000325577"/>
    </source>
</evidence>
<keyword evidence="3" id="KW-1185">Reference proteome</keyword>
<accession>A0A5J5A2Q9</accession>
<dbReference type="AlphaFoldDB" id="A0A5J5A2Q9"/>
<evidence type="ECO:0000256" key="1">
    <source>
        <dbReference type="SAM" id="MobiDB-lite"/>
    </source>
</evidence>
<organism evidence="2 3">
    <name type="scientific">Nyssa sinensis</name>
    <dbReference type="NCBI Taxonomy" id="561372"/>
    <lineage>
        <taxon>Eukaryota</taxon>
        <taxon>Viridiplantae</taxon>
        <taxon>Streptophyta</taxon>
        <taxon>Embryophyta</taxon>
        <taxon>Tracheophyta</taxon>
        <taxon>Spermatophyta</taxon>
        <taxon>Magnoliopsida</taxon>
        <taxon>eudicotyledons</taxon>
        <taxon>Gunneridae</taxon>
        <taxon>Pentapetalae</taxon>
        <taxon>asterids</taxon>
        <taxon>Cornales</taxon>
        <taxon>Nyssaceae</taxon>
        <taxon>Nyssa</taxon>
    </lineage>
</organism>
<feature type="region of interest" description="Disordered" evidence="1">
    <location>
        <begin position="82"/>
        <end position="108"/>
    </location>
</feature>
<evidence type="ECO:0000313" key="2">
    <source>
        <dbReference type="EMBL" id="KAA8525163.1"/>
    </source>
</evidence>
<proteinExistence type="predicted"/>
<feature type="region of interest" description="Disordered" evidence="1">
    <location>
        <begin position="1"/>
        <end position="29"/>
    </location>
</feature>
<dbReference type="EMBL" id="CM018046">
    <property type="protein sequence ID" value="KAA8525163.1"/>
    <property type="molecule type" value="Genomic_DNA"/>
</dbReference>
<feature type="compositionally biased region" description="Polar residues" evidence="1">
    <location>
        <begin position="1"/>
        <end position="19"/>
    </location>
</feature>